<dbReference type="NCBIfam" id="NF038123">
    <property type="entry name" value="NF038123_dom"/>
    <property type="match status" value="2"/>
</dbReference>
<dbReference type="PROSITE" id="PS51020">
    <property type="entry name" value="SPONDIN"/>
    <property type="match status" value="2"/>
</dbReference>
<evidence type="ECO:0000256" key="1">
    <source>
        <dbReference type="SAM" id="MobiDB-lite"/>
    </source>
</evidence>
<name>A0A7S2X5L5_9EUKA</name>
<proteinExistence type="predicted"/>
<dbReference type="PANTHER" id="PTHR11311">
    <property type="entry name" value="SPONDIN"/>
    <property type="match status" value="1"/>
</dbReference>
<accession>A0A7S2X5L5</accession>
<gene>
    <name evidence="5" type="ORF">LSP00402_LOCUS79</name>
</gene>
<sequence>MKHSQMKQPPGLLKLLVLFSLPYAHGGSPSIGGGGNITSFVVGSAACTTPASFSVSFADLWTSARHPAEYPSSAHFSPPVAAAHNSNYTMWANHLLASNGVKVVAETGSTSPLLLELQSMNSDCSFSSSSSPSSPIELQVNESCPLLSYITMIAPSPDWFTGFYNLELCHEGQWVDSMTIEAQPWDAGTDCGATYTSANCVEAPALPISEILPNNTRGLFVLNGGILPVAAIIVSRMFSNVADPTTSPTQNPTMVSMGGGSVVSQTVGTDACGTPAEYTIAFTDTWSAERHPLDYPSRNPHFSPPVAASHSSAYTMWESGALASEGVRIVAEVGATSIIFSELAASNSQCSFASRSPSSPITVTANSSCTKLSYITMIAPSPDWFTGFYNLNLCVDGKWLDSLTIETQPWDLGTDCGVTYTSADCAENPRMPISEITSANNARGVFVLNGGVLPVATFVISKPSSSPANTEAANTEEDENNGSLSTGAAVGVGLAVAFVAVGMLGFACWYRKRSSKRPQQATSSKSDGLIA</sequence>
<feature type="domain" description="Spondin" evidence="4">
    <location>
        <begin position="41"/>
        <end position="219"/>
    </location>
</feature>
<dbReference type="Pfam" id="PF06468">
    <property type="entry name" value="Spond_N"/>
    <property type="match status" value="2"/>
</dbReference>
<reference evidence="5" key="1">
    <citation type="submission" date="2021-01" db="EMBL/GenBank/DDBJ databases">
        <authorList>
            <person name="Corre E."/>
            <person name="Pelletier E."/>
            <person name="Niang G."/>
            <person name="Scheremetjew M."/>
            <person name="Finn R."/>
            <person name="Kale V."/>
            <person name="Holt S."/>
            <person name="Cochrane G."/>
            <person name="Meng A."/>
            <person name="Brown T."/>
            <person name="Cohen L."/>
        </authorList>
    </citation>
    <scope>NUCLEOTIDE SEQUENCE</scope>
    <source>
        <strain evidence="5">CCMP622</strain>
    </source>
</reference>
<dbReference type="InterPro" id="IPR038678">
    <property type="entry name" value="Spondin_N_sf"/>
</dbReference>
<dbReference type="Gene3D" id="2.60.40.2130">
    <property type="entry name" value="F-spondin domain"/>
    <property type="match status" value="2"/>
</dbReference>
<protein>
    <recommendedName>
        <fullName evidence="4">Spondin domain-containing protein</fullName>
    </recommendedName>
</protein>
<feature type="region of interest" description="Disordered" evidence="1">
    <location>
        <begin position="462"/>
        <end position="482"/>
    </location>
</feature>
<dbReference type="GO" id="GO:0031012">
    <property type="term" value="C:extracellular matrix"/>
    <property type="evidence" value="ECO:0007669"/>
    <property type="project" value="TreeGrafter"/>
</dbReference>
<evidence type="ECO:0000256" key="3">
    <source>
        <dbReference type="SAM" id="SignalP"/>
    </source>
</evidence>
<keyword evidence="2" id="KW-0812">Transmembrane</keyword>
<dbReference type="AlphaFoldDB" id="A0A7S2X5L5"/>
<feature type="domain" description="Spondin" evidence="4">
    <location>
        <begin position="266"/>
        <end position="444"/>
    </location>
</feature>
<evidence type="ECO:0000256" key="2">
    <source>
        <dbReference type="SAM" id="Phobius"/>
    </source>
</evidence>
<evidence type="ECO:0000313" key="5">
    <source>
        <dbReference type="EMBL" id="CAD9743878.1"/>
    </source>
</evidence>
<dbReference type="EMBL" id="HBHP01000118">
    <property type="protein sequence ID" value="CAD9743878.1"/>
    <property type="molecule type" value="Transcribed_RNA"/>
</dbReference>
<keyword evidence="2" id="KW-0472">Membrane</keyword>
<feature type="signal peptide" evidence="3">
    <location>
        <begin position="1"/>
        <end position="26"/>
    </location>
</feature>
<keyword evidence="3" id="KW-0732">Signal</keyword>
<feature type="chain" id="PRO_5031359400" description="Spondin domain-containing protein" evidence="3">
    <location>
        <begin position="27"/>
        <end position="531"/>
    </location>
</feature>
<dbReference type="InterPro" id="IPR009465">
    <property type="entry name" value="Spondin_N"/>
</dbReference>
<feature type="transmembrane region" description="Helical" evidence="2">
    <location>
        <begin position="488"/>
        <end position="510"/>
    </location>
</feature>
<evidence type="ECO:0000259" key="4">
    <source>
        <dbReference type="PROSITE" id="PS51020"/>
    </source>
</evidence>
<organism evidence="5">
    <name type="scientific">Lotharella oceanica</name>
    <dbReference type="NCBI Taxonomy" id="641309"/>
    <lineage>
        <taxon>Eukaryota</taxon>
        <taxon>Sar</taxon>
        <taxon>Rhizaria</taxon>
        <taxon>Cercozoa</taxon>
        <taxon>Chlorarachniophyceae</taxon>
        <taxon>Lotharella</taxon>
    </lineage>
</organism>
<keyword evidence="2" id="KW-1133">Transmembrane helix</keyword>
<dbReference type="GO" id="GO:0007155">
    <property type="term" value="P:cell adhesion"/>
    <property type="evidence" value="ECO:0007669"/>
    <property type="project" value="TreeGrafter"/>
</dbReference>
<dbReference type="InterPro" id="IPR051418">
    <property type="entry name" value="Spondin/Thrombospondin_T1"/>
</dbReference>
<dbReference type="PANTHER" id="PTHR11311:SF15">
    <property type="entry name" value="SPONDIN-2"/>
    <property type="match status" value="1"/>
</dbReference>